<dbReference type="EMBL" id="CM037630">
    <property type="protein sequence ID" value="KAH7987598.1"/>
    <property type="molecule type" value="Genomic_DNA"/>
</dbReference>
<reference evidence="1" key="1">
    <citation type="submission" date="2021-08" db="EMBL/GenBank/DDBJ databases">
        <title>The first chromosome-level gecko genome reveals the dynamic sex chromosomes of Neotropical dwarf geckos (Sphaerodactylidae: Sphaerodactylus).</title>
        <authorList>
            <person name="Pinto B.J."/>
            <person name="Keating S.E."/>
            <person name="Gamble T."/>
        </authorList>
    </citation>
    <scope>NUCLEOTIDE SEQUENCE</scope>
    <source>
        <strain evidence="1">TG3544</strain>
    </source>
</reference>
<name>A0ACB8E5N7_9SAUR</name>
<accession>A0ACB8E5N7</accession>
<dbReference type="Proteomes" id="UP000827872">
    <property type="component" value="Linkage Group LG17"/>
</dbReference>
<keyword evidence="2" id="KW-1185">Reference proteome</keyword>
<evidence type="ECO:0000313" key="2">
    <source>
        <dbReference type="Proteomes" id="UP000827872"/>
    </source>
</evidence>
<comment type="caution">
    <text evidence="1">The sequence shown here is derived from an EMBL/GenBank/DDBJ whole genome shotgun (WGS) entry which is preliminary data.</text>
</comment>
<sequence length="244" mass="27711">MYAPKPKVMQACNLYDCPKWVALEWSQCTVTCGHGLRYRVVLCIDHHGQHTGGCNPQLKLHIKEECIVSVPCYKPREKNPVEAKVPWSKQAHEMEESRTLSEEPTTEKRTSFRNWRPDSVKDSLGRRSCHGTARRRLPERGGSWIGAQEISQLGLPTKVREVKCRIYLAFTQTEVELPDEECEEPKPPTERSCHLELCDGDPAPPSLGFSHSEEADVVGDWEYVGFTPCSATCDGGMYEIMNYR</sequence>
<organism evidence="1 2">
    <name type="scientific">Sphaerodactylus townsendi</name>
    <dbReference type="NCBI Taxonomy" id="933632"/>
    <lineage>
        <taxon>Eukaryota</taxon>
        <taxon>Metazoa</taxon>
        <taxon>Chordata</taxon>
        <taxon>Craniata</taxon>
        <taxon>Vertebrata</taxon>
        <taxon>Euteleostomi</taxon>
        <taxon>Lepidosauria</taxon>
        <taxon>Squamata</taxon>
        <taxon>Bifurcata</taxon>
        <taxon>Gekkota</taxon>
        <taxon>Sphaerodactylidae</taxon>
        <taxon>Sphaerodactylus</taxon>
    </lineage>
</organism>
<gene>
    <name evidence="1" type="ORF">K3G42_007977</name>
</gene>
<protein>
    <submittedName>
        <fullName evidence="1">Uncharacterized protein</fullName>
    </submittedName>
</protein>
<proteinExistence type="predicted"/>
<evidence type="ECO:0000313" key="1">
    <source>
        <dbReference type="EMBL" id="KAH7987598.1"/>
    </source>
</evidence>